<feature type="transmembrane region" description="Helical" evidence="8">
    <location>
        <begin position="120"/>
        <end position="139"/>
    </location>
</feature>
<dbReference type="PANTHER" id="PTHR30472:SF65">
    <property type="entry name" value="SIDEROPHORE TRANSPORT SYSTEM PERMEASE PROTEIN YFIZ-RELATED"/>
    <property type="match status" value="1"/>
</dbReference>
<comment type="subcellular location">
    <subcellularLocation>
        <location evidence="1">Cell membrane</location>
        <topology evidence="1">Multi-pass membrane protein</topology>
    </subcellularLocation>
</comment>
<feature type="transmembrane region" description="Helical" evidence="8">
    <location>
        <begin position="64"/>
        <end position="82"/>
    </location>
</feature>
<feature type="transmembrane region" description="Helical" evidence="8">
    <location>
        <begin position="311"/>
        <end position="328"/>
    </location>
</feature>
<evidence type="ECO:0000256" key="6">
    <source>
        <dbReference type="ARBA" id="ARBA00022989"/>
    </source>
</evidence>
<keyword evidence="4" id="KW-1003">Cell membrane</keyword>
<organism evidence="9 10">
    <name type="scientific">Bacillus pseudomycoides</name>
    <dbReference type="NCBI Taxonomy" id="64104"/>
    <lineage>
        <taxon>Bacteria</taxon>
        <taxon>Bacillati</taxon>
        <taxon>Bacillota</taxon>
        <taxon>Bacilli</taxon>
        <taxon>Bacillales</taxon>
        <taxon>Bacillaceae</taxon>
        <taxon>Bacillus</taxon>
        <taxon>Bacillus cereus group</taxon>
    </lineage>
</organism>
<dbReference type="InterPro" id="IPR000522">
    <property type="entry name" value="ABC_transptr_permease_BtuC"/>
</dbReference>
<accession>A0A1Y3MJQ6</accession>
<proteinExistence type="inferred from homology"/>
<evidence type="ECO:0000256" key="1">
    <source>
        <dbReference type="ARBA" id="ARBA00004651"/>
    </source>
</evidence>
<dbReference type="SUPFAM" id="SSF81345">
    <property type="entry name" value="ABC transporter involved in vitamin B12 uptake, BtuC"/>
    <property type="match status" value="1"/>
</dbReference>
<feature type="transmembrane region" description="Helical" evidence="8">
    <location>
        <begin position="239"/>
        <end position="264"/>
    </location>
</feature>
<feature type="transmembrane region" description="Helical" evidence="8">
    <location>
        <begin position="151"/>
        <end position="172"/>
    </location>
</feature>
<evidence type="ECO:0000256" key="2">
    <source>
        <dbReference type="ARBA" id="ARBA00007935"/>
    </source>
</evidence>
<evidence type="ECO:0000256" key="5">
    <source>
        <dbReference type="ARBA" id="ARBA00022692"/>
    </source>
</evidence>
<dbReference type="Proteomes" id="UP000195321">
    <property type="component" value="Unassembled WGS sequence"/>
</dbReference>
<feature type="transmembrane region" description="Helical" evidence="8">
    <location>
        <begin position="199"/>
        <end position="218"/>
    </location>
</feature>
<keyword evidence="7 8" id="KW-0472">Membrane</keyword>
<feature type="transmembrane region" description="Helical" evidence="8">
    <location>
        <begin position="12"/>
        <end position="32"/>
    </location>
</feature>
<dbReference type="RefSeq" id="WP_088094303.1">
    <property type="nucleotide sequence ID" value="NZ_JBALMA010000001.1"/>
</dbReference>
<evidence type="ECO:0000313" key="10">
    <source>
        <dbReference type="Proteomes" id="UP000195321"/>
    </source>
</evidence>
<dbReference type="Pfam" id="PF01032">
    <property type="entry name" value="FecCD"/>
    <property type="match status" value="1"/>
</dbReference>
<evidence type="ECO:0000256" key="7">
    <source>
        <dbReference type="ARBA" id="ARBA00023136"/>
    </source>
</evidence>
<dbReference type="GO" id="GO:0033214">
    <property type="term" value="P:siderophore-iron import into cell"/>
    <property type="evidence" value="ECO:0007669"/>
    <property type="project" value="TreeGrafter"/>
</dbReference>
<comment type="caution">
    <text evidence="9">The sequence shown here is derived from an EMBL/GenBank/DDBJ whole genome shotgun (WGS) entry which is preliminary data.</text>
</comment>
<dbReference type="PANTHER" id="PTHR30472">
    <property type="entry name" value="FERRIC ENTEROBACTIN TRANSPORT SYSTEM PERMEASE PROTEIN"/>
    <property type="match status" value="1"/>
</dbReference>
<gene>
    <name evidence="9" type="ORF">BW425_18320</name>
</gene>
<evidence type="ECO:0000256" key="4">
    <source>
        <dbReference type="ARBA" id="ARBA00022475"/>
    </source>
</evidence>
<dbReference type="GO" id="GO:0005886">
    <property type="term" value="C:plasma membrane"/>
    <property type="evidence" value="ECO:0007669"/>
    <property type="project" value="UniProtKB-SubCell"/>
</dbReference>
<comment type="similarity">
    <text evidence="2">Belongs to the binding-protein-dependent transport system permease family. FecCD subfamily.</text>
</comment>
<feature type="transmembrane region" description="Helical" evidence="8">
    <location>
        <begin position="94"/>
        <end position="114"/>
    </location>
</feature>
<dbReference type="FunFam" id="1.10.3470.10:FF:000001">
    <property type="entry name" value="Vitamin B12 ABC transporter permease BtuC"/>
    <property type="match status" value="1"/>
</dbReference>
<name>A0A1Y3MJQ6_9BACI</name>
<sequence>MLLKTNQAKWVGLFVGIIAVITCIWGSIIFGYTNTSWKLALDAFFHFNGSNEHIIIQNVRLPRALIAASVGASLAIAGCFMQTLTKNPLAAPDFIGLNSGAAFFIVVAIVVFSITSLSAFTWIAFLGAAVAAALVFVSSSLGKEGTTPLKLTLAGVAISALFSSLTQGLLVLNEKALEEVLFWLAGSVQGRKLEVLQSVFPYLLVGWIASLLMAGKVNTLMMGEDVAKGLGQRTVMMKAFVLLIIVLLSGGSVAVAGPIGFVGIITPHFARALVGVDHRWRVPYSGLLGAILLLFADIAARYVIMPQEVPVGVMTAFIGAPFFIYIARKRGLSK</sequence>
<evidence type="ECO:0000256" key="3">
    <source>
        <dbReference type="ARBA" id="ARBA00022448"/>
    </source>
</evidence>
<dbReference type="EMBL" id="MWPX01000023">
    <property type="protein sequence ID" value="OUM47403.1"/>
    <property type="molecule type" value="Genomic_DNA"/>
</dbReference>
<keyword evidence="6 8" id="KW-1133">Transmembrane helix</keyword>
<evidence type="ECO:0000256" key="8">
    <source>
        <dbReference type="SAM" id="Phobius"/>
    </source>
</evidence>
<keyword evidence="3" id="KW-0813">Transport</keyword>
<reference evidence="9 10" key="1">
    <citation type="submission" date="2017-02" db="EMBL/GenBank/DDBJ databases">
        <title>Bacillus pseudomycoides isolate FSL K6-0042.</title>
        <authorList>
            <person name="Kovac J."/>
        </authorList>
    </citation>
    <scope>NUCLEOTIDE SEQUENCE [LARGE SCALE GENOMIC DNA]</scope>
    <source>
        <strain evidence="9 10">FSL K6-0042</strain>
    </source>
</reference>
<dbReference type="GO" id="GO:0022857">
    <property type="term" value="F:transmembrane transporter activity"/>
    <property type="evidence" value="ECO:0007669"/>
    <property type="project" value="InterPro"/>
</dbReference>
<evidence type="ECO:0000313" key="9">
    <source>
        <dbReference type="EMBL" id="OUM47403.1"/>
    </source>
</evidence>
<keyword evidence="5 8" id="KW-0812">Transmembrane</keyword>
<protein>
    <submittedName>
        <fullName evidence="9">Iron ABC transporter</fullName>
    </submittedName>
</protein>
<dbReference type="InterPro" id="IPR037294">
    <property type="entry name" value="ABC_BtuC-like"/>
</dbReference>
<dbReference type="CDD" id="cd06550">
    <property type="entry name" value="TM_ABC_iron-siderophores_like"/>
    <property type="match status" value="1"/>
</dbReference>
<dbReference type="Gene3D" id="1.10.3470.10">
    <property type="entry name" value="ABC transporter involved in vitamin B12 uptake, BtuC"/>
    <property type="match status" value="1"/>
</dbReference>
<dbReference type="AlphaFoldDB" id="A0A1Y3MJQ6"/>
<feature type="transmembrane region" description="Helical" evidence="8">
    <location>
        <begin position="284"/>
        <end position="304"/>
    </location>
</feature>